<reference evidence="2 3" key="1">
    <citation type="submission" date="2020-01" db="EMBL/GenBank/DDBJ databases">
        <title>Whole genome sequence of Heliobacterium gestii DSM 11169.</title>
        <authorList>
            <person name="Kyndt J.A."/>
            <person name="Meyer T.E."/>
        </authorList>
    </citation>
    <scope>NUCLEOTIDE SEQUENCE [LARGE SCALE GENOMIC DNA]</scope>
    <source>
        <strain evidence="2 3">DSM 11169</strain>
    </source>
</reference>
<name>A0A845LBT3_HELGE</name>
<gene>
    <name evidence="2" type="ORF">GTO89_08280</name>
</gene>
<dbReference type="EMBL" id="WXEX01000006">
    <property type="protein sequence ID" value="MZP43031.1"/>
    <property type="molecule type" value="Genomic_DNA"/>
</dbReference>
<sequence length="278" mass="30046">MDLHGLQAIAAELRQTVFQTLCKTGGGHIGPSLSIIEILTTLYFGGVLKYDPRNPQDPRRDRFILSKGHASLALYAALAKAGFIDAEELDEYCRPGSRLGGHPNMHEVPGVEASTGALAHGLSFAVGAALAAKLDGTDNRVIALLGDGECQEGAIWEAAMFSAHQRLGQLTAIVDNNKLQAMDRLDNIIAMDPFADKWRAFGWEVLEVDGHDIPALLDALDRAKIDKDGAPKLIVAHTVKGKGISFMEGVPLWHVRMPNEEERTIAAQELALDRKGAL</sequence>
<accession>A0A845LBT3</accession>
<dbReference type="SUPFAM" id="SSF52518">
    <property type="entry name" value="Thiamin diphosphate-binding fold (THDP-binding)"/>
    <property type="match status" value="1"/>
</dbReference>
<dbReference type="OrthoDB" id="8732661at2"/>
<dbReference type="PANTHER" id="PTHR47514:SF2">
    <property type="entry name" value="TRANSKETOLASE"/>
    <property type="match status" value="1"/>
</dbReference>
<keyword evidence="3" id="KW-1185">Reference proteome</keyword>
<dbReference type="InterPro" id="IPR029061">
    <property type="entry name" value="THDP-binding"/>
</dbReference>
<dbReference type="Proteomes" id="UP000471031">
    <property type="component" value="Unassembled WGS sequence"/>
</dbReference>
<protein>
    <submittedName>
        <fullName evidence="2">Transketolase</fullName>
    </submittedName>
</protein>
<feature type="domain" description="Transketolase N-terminal" evidence="1">
    <location>
        <begin position="9"/>
        <end position="250"/>
    </location>
</feature>
<dbReference type="CDD" id="cd02012">
    <property type="entry name" value="TPP_TK"/>
    <property type="match status" value="1"/>
</dbReference>
<dbReference type="InterPro" id="IPR005474">
    <property type="entry name" value="Transketolase_N"/>
</dbReference>
<comment type="caution">
    <text evidence="2">The sequence shown here is derived from an EMBL/GenBank/DDBJ whole genome shotgun (WGS) entry which is preliminary data.</text>
</comment>
<dbReference type="Pfam" id="PF00456">
    <property type="entry name" value="Transketolase_N"/>
    <property type="match status" value="1"/>
</dbReference>
<evidence type="ECO:0000313" key="2">
    <source>
        <dbReference type="EMBL" id="MZP43031.1"/>
    </source>
</evidence>
<dbReference type="Gene3D" id="3.40.50.970">
    <property type="match status" value="1"/>
</dbReference>
<proteinExistence type="predicted"/>
<evidence type="ECO:0000259" key="1">
    <source>
        <dbReference type="Pfam" id="PF00456"/>
    </source>
</evidence>
<dbReference type="AlphaFoldDB" id="A0A845LBT3"/>
<dbReference type="PANTHER" id="PTHR47514">
    <property type="entry name" value="TRANSKETOLASE N-TERMINAL SECTION-RELATED"/>
    <property type="match status" value="1"/>
</dbReference>
<evidence type="ECO:0000313" key="3">
    <source>
        <dbReference type="Proteomes" id="UP000471031"/>
    </source>
</evidence>
<organism evidence="2 3">
    <name type="scientific">Heliomicrobium gestii</name>
    <name type="common">Heliobacterium gestii</name>
    <dbReference type="NCBI Taxonomy" id="2699"/>
    <lineage>
        <taxon>Bacteria</taxon>
        <taxon>Bacillati</taxon>
        <taxon>Bacillota</taxon>
        <taxon>Clostridia</taxon>
        <taxon>Eubacteriales</taxon>
        <taxon>Heliobacteriaceae</taxon>
        <taxon>Heliomicrobium</taxon>
    </lineage>
</organism>